<evidence type="ECO:0000313" key="3">
    <source>
        <dbReference type="EMBL" id="BCG48634.1"/>
    </source>
</evidence>
<dbReference type="InterPro" id="IPR029044">
    <property type="entry name" value="Nucleotide-diphossugar_trans"/>
</dbReference>
<keyword evidence="1" id="KW-0472">Membrane</keyword>
<dbReference type="SUPFAM" id="SSF53448">
    <property type="entry name" value="Nucleotide-diphospho-sugar transferases"/>
    <property type="match status" value="1"/>
</dbReference>
<dbReference type="Proteomes" id="UP000515472">
    <property type="component" value="Chromosome"/>
</dbReference>
<reference evidence="3 4" key="1">
    <citation type="submission" date="2020-06" db="EMBL/GenBank/DDBJ databases">
        <title>Interaction of electrochemicaly active bacteria, Geobacter bremensis R4 on different carbon anode.</title>
        <authorList>
            <person name="Meng L."/>
            <person name="Yoshida N."/>
        </authorList>
    </citation>
    <scope>NUCLEOTIDE SEQUENCE [LARGE SCALE GENOMIC DNA]</scope>
    <source>
        <strain evidence="3 4">R4</strain>
    </source>
</reference>
<dbReference type="Gene3D" id="3.90.550.10">
    <property type="entry name" value="Spore Coat Polysaccharide Biosynthesis Protein SpsA, Chain A"/>
    <property type="match status" value="1"/>
</dbReference>
<evidence type="ECO:0000259" key="2">
    <source>
        <dbReference type="Pfam" id="PF13632"/>
    </source>
</evidence>
<dbReference type="EMBL" id="AP023213">
    <property type="protein sequence ID" value="BCG48634.1"/>
    <property type="molecule type" value="Genomic_DNA"/>
</dbReference>
<name>A0A6S6MA60_9BACT</name>
<keyword evidence="1" id="KW-1133">Transmembrane helix</keyword>
<dbReference type="AlphaFoldDB" id="A0A6S6MA60"/>
<feature type="transmembrane region" description="Helical" evidence="1">
    <location>
        <begin position="303"/>
        <end position="322"/>
    </location>
</feature>
<sequence length="351" mass="38349">MSNSPPPDVPLPGGDLQPALRSDPAALPKFSIIIPVKPGGEVRALAGVREAAYPDDLFEVLVAYGCQPSVQRNVAAREARGELLYFLDDDSLVAPDFLVRAAAHYREAKVAAVGGPSLTPATDSPLQRAIGIAFTSPVGGGGVRNRYRKSGSARYSNDSELILCNLSFRRDIFLSHEGLDERLYPNEENELMDRLQQEGNLLVHDPELAVVRSQRRTYRAYVRQMYGYGRGRGEQTLISGKVKPVSLAPSLFLIYLLSLPFLVAGLGGGFYLLPLLCYLILVATASVAATFTQGDLSLLPRLLLVFPTLHLVYGAGVLRGLARPRYRGGKQTHWDVEVRRVKAFADSEICN</sequence>
<protein>
    <recommendedName>
        <fullName evidence="2">Glycosyltransferase 2-like domain-containing protein</fullName>
    </recommendedName>
</protein>
<organism evidence="3 4">
    <name type="scientific">Citrifermentans bremense</name>
    <dbReference type="NCBI Taxonomy" id="60035"/>
    <lineage>
        <taxon>Bacteria</taxon>
        <taxon>Pseudomonadati</taxon>
        <taxon>Thermodesulfobacteriota</taxon>
        <taxon>Desulfuromonadia</taxon>
        <taxon>Geobacterales</taxon>
        <taxon>Geobacteraceae</taxon>
        <taxon>Citrifermentans</taxon>
    </lineage>
</organism>
<dbReference type="KEGG" id="gbn:GEOBRER4_33840"/>
<evidence type="ECO:0000313" key="4">
    <source>
        <dbReference type="Proteomes" id="UP000515472"/>
    </source>
</evidence>
<dbReference type="PANTHER" id="PTHR43685">
    <property type="entry name" value="GLYCOSYLTRANSFERASE"/>
    <property type="match status" value="1"/>
</dbReference>
<dbReference type="Pfam" id="PF13632">
    <property type="entry name" value="Glyco_trans_2_3"/>
    <property type="match status" value="1"/>
</dbReference>
<evidence type="ECO:0000256" key="1">
    <source>
        <dbReference type="SAM" id="Phobius"/>
    </source>
</evidence>
<gene>
    <name evidence="3" type="ORF">GEOBRER4_n3529</name>
</gene>
<keyword evidence="4" id="KW-1185">Reference proteome</keyword>
<proteinExistence type="predicted"/>
<dbReference type="PANTHER" id="PTHR43685:SF3">
    <property type="entry name" value="SLR2126 PROTEIN"/>
    <property type="match status" value="1"/>
</dbReference>
<dbReference type="InterPro" id="IPR001173">
    <property type="entry name" value="Glyco_trans_2-like"/>
</dbReference>
<feature type="transmembrane region" description="Helical" evidence="1">
    <location>
        <begin position="270"/>
        <end position="291"/>
    </location>
</feature>
<feature type="transmembrane region" description="Helical" evidence="1">
    <location>
        <begin position="245"/>
        <end position="263"/>
    </location>
</feature>
<accession>A0A6S6MA60</accession>
<keyword evidence="1" id="KW-0812">Transmembrane</keyword>
<dbReference type="InterPro" id="IPR050834">
    <property type="entry name" value="Glycosyltransf_2"/>
</dbReference>
<feature type="domain" description="Glycosyltransferase 2-like" evidence="2">
    <location>
        <begin position="85"/>
        <end position="283"/>
    </location>
</feature>